<name>A0A815HAZ8_9BILA</name>
<keyword evidence="2" id="KW-0067">ATP-binding</keyword>
<dbReference type="AlphaFoldDB" id="A0A815HAZ8"/>
<gene>
    <name evidence="3" type="ORF">GPM918_LOCUS30962</name>
    <name evidence="4" type="ORF">SRO942_LOCUS31594</name>
</gene>
<dbReference type="Proteomes" id="UP000663829">
    <property type="component" value="Unassembled WGS sequence"/>
</dbReference>
<feature type="non-terminal residue" evidence="3">
    <location>
        <position position="1"/>
    </location>
</feature>
<dbReference type="Proteomes" id="UP000681722">
    <property type="component" value="Unassembled WGS sequence"/>
</dbReference>
<protein>
    <submittedName>
        <fullName evidence="3">Uncharacterized protein</fullName>
    </submittedName>
</protein>
<evidence type="ECO:0000313" key="4">
    <source>
        <dbReference type="EMBL" id="CAF4222961.1"/>
    </source>
</evidence>
<dbReference type="InterPro" id="IPR052431">
    <property type="entry name" value="SKI2_subfamily_helicases"/>
</dbReference>
<dbReference type="EMBL" id="CAJOBC010064945">
    <property type="protein sequence ID" value="CAF4222961.1"/>
    <property type="molecule type" value="Genomic_DNA"/>
</dbReference>
<reference evidence="3" key="1">
    <citation type="submission" date="2021-02" db="EMBL/GenBank/DDBJ databases">
        <authorList>
            <person name="Nowell W R."/>
        </authorList>
    </citation>
    <scope>NUCLEOTIDE SEQUENCE</scope>
</reference>
<dbReference type="GO" id="GO:0016787">
    <property type="term" value="F:hydrolase activity"/>
    <property type="evidence" value="ECO:0007669"/>
    <property type="project" value="UniProtKB-KW"/>
</dbReference>
<dbReference type="OrthoDB" id="10029167at2759"/>
<proteinExistence type="predicted"/>
<dbReference type="PANTHER" id="PTHR44533">
    <property type="entry name" value="DEAD/H RNA HELICASE, PUTATIVE-RELATED"/>
    <property type="match status" value="1"/>
</dbReference>
<keyword evidence="1" id="KW-0378">Hydrolase</keyword>
<sequence length="254" mass="30246">IIVILAYLFTKMPWHLSDQQYQTLKSSRREQMFNSKLFLPPVMEEFRQRIHTYTEIIKQVYGYYIENVVDVREIIRHEIILEEYILPFSNISFYSTVDNYDNGTIEYYLHHHYSEHEQNRSISPFVGLSGLTHEIFMKNFNSHSWDLAYYIDLSSKVIQFVDIDCMDNTGVAYHLNSYAYDFFIIGSQKLLIEENTLERGNVYNLLLDFNLVISSIKISLEIVIVDEKKQISSDLRFFQQLYDKIKIIHKNLCT</sequence>
<dbReference type="GO" id="GO:0005737">
    <property type="term" value="C:cytoplasm"/>
    <property type="evidence" value="ECO:0007669"/>
    <property type="project" value="TreeGrafter"/>
</dbReference>
<dbReference type="PANTHER" id="PTHR44533:SF4">
    <property type="entry name" value="DEAD_H RNA HELICASE, PUTATIVE-RELATED"/>
    <property type="match status" value="1"/>
</dbReference>
<dbReference type="EMBL" id="CAJNOQ010014956">
    <property type="protein sequence ID" value="CAF1352083.1"/>
    <property type="molecule type" value="Genomic_DNA"/>
</dbReference>
<evidence type="ECO:0000256" key="2">
    <source>
        <dbReference type="ARBA" id="ARBA00022806"/>
    </source>
</evidence>
<evidence type="ECO:0000313" key="5">
    <source>
        <dbReference type="Proteomes" id="UP000663829"/>
    </source>
</evidence>
<comment type="caution">
    <text evidence="3">The sequence shown here is derived from an EMBL/GenBank/DDBJ whole genome shotgun (WGS) entry which is preliminary data.</text>
</comment>
<dbReference type="GO" id="GO:0004386">
    <property type="term" value="F:helicase activity"/>
    <property type="evidence" value="ECO:0007669"/>
    <property type="project" value="UniProtKB-KW"/>
</dbReference>
<evidence type="ECO:0000313" key="3">
    <source>
        <dbReference type="EMBL" id="CAF1352083.1"/>
    </source>
</evidence>
<organism evidence="3 5">
    <name type="scientific">Didymodactylos carnosus</name>
    <dbReference type="NCBI Taxonomy" id="1234261"/>
    <lineage>
        <taxon>Eukaryota</taxon>
        <taxon>Metazoa</taxon>
        <taxon>Spiralia</taxon>
        <taxon>Gnathifera</taxon>
        <taxon>Rotifera</taxon>
        <taxon>Eurotatoria</taxon>
        <taxon>Bdelloidea</taxon>
        <taxon>Philodinida</taxon>
        <taxon>Philodinidae</taxon>
        <taxon>Didymodactylos</taxon>
    </lineage>
</organism>
<evidence type="ECO:0000256" key="1">
    <source>
        <dbReference type="ARBA" id="ARBA00022801"/>
    </source>
</evidence>
<accession>A0A815HAZ8</accession>
<keyword evidence="2" id="KW-0547">Nucleotide-binding</keyword>
<keyword evidence="5" id="KW-1185">Reference proteome</keyword>
<keyword evidence="2" id="KW-0347">Helicase</keyword>